<name>A0A026WVE1_OOCBI</name>
<keyword evidence="2" id="KW-1185">Reference proteome</keyword>
<organism evidence="1 2">
    <name type="scientific">Ooceraea biroi</name>
    <name type="common">Clonal raider ant</name>
    <name type="synonym">Cerapachys biroi</name>
    <dbReference type="NCBI Taxonomy" id="2015173"/>
    <lineage>
        <taxon>Eukaryota</taxon>
        <taxon>Metazoa</taxon>
        <taxon>Ecdysozoa</taxon>
        <taxon>Arthropoda</taxon>
        <taxon>Hexapoda</taxon>
        <taxon>Insecta</taxon>
        <taxon>Pterygota</taxon>
        <taxon>Neoptera</taxon>
        <taxon>Endopterygota</taxon>
        <taxon>Hymenoptera</taxon>
        <taxon>Apocrita</taxon>
        <taxon>Aculeata</taxon>
        <taxon>Formicoidea</taxon>
        <taxon>Formicidae</taxon>
        <taxon>Dorylinae</taxon>
        <taxon>Ooceraea</taxon>
    </lineage>
</organism>
<dbReference type="EMBL" id="KK107109">
    <property type="protein sequence ID" value="EZA59074.1"/>
    <property type="molecule type" value="Genomic_DNA"/>
</dbReference>
<proteinExistence type="predicted"/>
<gene>
    <name evidence="1" type="ORF">X777_15715</name>
</gene>
<evidence type="ECO:0000313" key="1">
    <source>
        <dbReference type="EMBL" id="EZA59074.1"/>
    </source>
</evidence>
<dbReference type="AlphaFoldDB" id="A0A026WVE1"/>
<evidence type="ECO:0000313" key="2">
    <source>
        <dbReference type="Proteomes" id="UP000053097"/>
    </source>
</evidence>
<sequence>MRVTPASAQATACAKENNNVRLQHLDCAYFAAWMPSQVDASLMRTRSLLIPSPSYKATNLFAFSMLASLLKDNLASTSVETLPGIMFRISLPNRTHVMSTLQDCPPPVRPTPNPHAQSPYLPSPLTEIEIRQSVTLKVAGVGDHRGEVLQLAQRTHHLRFLRLRFRHGHRKYLWNRAPMQEMMIAREVAKPFSILSAYLTTMATISPPPACRTTR</sequence>
<accession>A0A026WVE1</accession>
<dbReference type="Proteomes" id="UP000053097">
    <property type="component" value="Unassembled WGS sequence"/>
</dbReference>
<protein>
    <submittedName>
        <fullName evidence="1">Uncharacterized protein</fullName>
    </submittedName>
</protein>
<reference evidence="1 2" key="1">
    <citation type="journal article" date="2014" name="Curr. Biol.">
        <title>The genome of the clonal raider ant Cerapachys biroi.</title>
        <authorList>
            <person name="Oxley P.R."/>
            <person name="Ji L."/>
            <person name="Fetter-Pruneda I."/>
            <person name="McKenzie S.K."/>
            <person name="Li C."/>
            <person name="Hu H."/>
            <person name="Zhang G."/>
            <person name="Kronauer D.J."/>
        </authorList>
    </citation>
    <scope>NUCLEOTIDE SEQUENCE [LARGE SCALE GENOMIC DNA]</scope>
</reference>